<organism evidence="4 5">
    <name type="scientific">Candidatus Lactobacillus pullistercoris</name>
    <dbReference type="NCBI Taxonomy" id="2838636"/>
    <lineage>
        <taxon>Bacteria</taxon>
        <taxon>Bacillati</taxon>
        <taxon>Bacillota</taxon>
        <taxon>Bacilli</taxon>
        <taxon>Lactobacillales</taxon>
        <taxon>Lactobacillaceae</taxon>
        <taxon>Lactobacillus</taxon>
    </lineage>
</organism>
<feature type="domain" description="Alcohol dehydrogenase iron-type/glycerol dehydrogenase GldA" evidence="2">
    <location>
        <begin position="9"/>
        <end position="178"/>
    </location>
</feature>
<dbReference type="GO" id="GO:1990362">
    <property type="term" value="F:butanol dehydrogenase (NAD+) activity"/>
    <property type="evidence" value="ECO:0007669"/>
    <property type="project" value="InterPro"/>
</dbReference>
<dbReference type="InterPro" id="IPR044731">
    <property type="entry name" value="BDH-like"/>
</dbReference>
<dbReference type="Pfam" id="PF00465">
    <property type="entry name" value="Fe-ADH"/>
    <property type="match status" value="1"/>
</dbReference>
<evidence type="ECO:0000256" key="1">
    <source>
        <dbReference type="ARBA" id="ARBA00023002"/>
    </source>
</evidence>
<keyword evidence="1" id="KW-0560">Oxidoreductase</keyword>
<dbReference type="EMBL" id="JAHLFT010000097">
    <property type="protein sequence ID" value="MBU3828976.1"/>
    <property type="molecule type" value="Genomic_DNA"/>
</dbReference>
<dbReference type="Pfam" id="PF25137">
    <property type="entry name" value="ADH_Fe_C"/>
    <property type="match status" value="1"/>
</dbReference>
<dbReference type="Gene3D" id="3.40.50.1970">
    <property type="match status" value="1"/>
</dbReference>
<dbReference type="InterPro" id="IPR056798">
    <property type="entry name" value="ADH_Fe_C"/>
</dbReference>
<dbReference type="GO" id="GO:1990002">
    <property type="term" value="F:methylglyoxal reductase (NADPH) (acetol producing) activity"/>
    <property type="evidence" value="ECO:0007669"/>
    <property type="project" value="TreeGrafter"/>
</dbReference>
<dbReference type="Gene3D" id="1.20.1090.10">
    <property type="entry name" value="Dehydroquinate synthase-like - alpha domain"/>
    <property type="match status" value="1"/>
</dbReference>
<dbReference type="GO" id="GO:0046872">
    <property type="term" value="F:metal ion binding"/>
    <property type="evidence" value="ECO:0007669"/>
    <property type="project" value="InterPro"/>
</dbReference>
<dbReference type="FunFam" id="3.40.50.1970:FF:000003">
    <property type="entry name" value="Alcohol dehydrogenase, iron-containing"/>
    <property type="match status" value="1"/>
</dbReference>
<dbReference type="PANTHER" id="PTHR43633">
    <property type="entry name" value="ALCOHOL DEHYDROGENASE YQHD"/>
    <property type="match status" value="1"/>
</dbReference>
<reference evidence="4" key="1">
    <citation type="journal article" date="2021" name="PeerJ">
        <title>Extensive microbial diversity within the chicken gut microbiome revealed by metagenomics and culture.</title>
        <authorList>
            <person name="Gilroy R."/>
            <person name="Ravi A."/>
            <person name="Getino M."/>
            <person name="Pursley I."/>
            <person name="Horton D.L."/>
            <person name="Alikhan N.F."/>
            <person name="Baker D."/>
            <person name="Gharbi K."/>
            <person name="Hall N."/>
            <person name="Watson M."/>
            <person name="Adriaenssens E.M."/>
            <person name="Foster-Nyarko E."/>
            <person name="Jarju S."/>
            <person name="Secka A."/>
            <person name="Antonio M."/>
            <person name="Oren A."/>
            <person name="Chaudhuri R.R."/>
            <person name="La Ragione R."/>
            <person name="Hildebrand F."/>
            <person name="Pallen M.J."/>
        </authorList>
    </citation>
    <scope>NUCLEOTIDE SEQUENCE</scope>
    <source>
        <strain evidence="4">F6-686</strain>
    </source>
</reference>
<name>A0A9E2KSW9_9LACO</name>
<evidence type="ECO:0000313" key="4">
    <source>
        <dbReference type="EMBL" id="MBU3828976.1"/>
    </source>
</evidence>
<dbReference type="PANTHER" id="PTHR43633:SF1">
    <property type="entry name" value="ALCOHOL DEHYDROGENASE YQHD"/>
    <property type="match status" value="1"/>
</dbReference>
<feature type="domain" description="Fe-containing alcohol dehydrogenase-like C-terminal" evidence="3">
    <location>
        <begin position="195"/>
        <end position="391"/>
    </location>
</feature>
<dbReference type="CDD" id="cd08187">
    <property type="entry name" value="BDH"/>
    <property type="match status" value="1"/>
</dbReference>
<evidence type="ECO:0000313" key="5">
    <source>
        <dbReference type="Proteomes" id="UP000823844"/>
    </source>
</evidence>
<comment type="caution">
    <text evidence="4">The sequence shown here is derived from an EMBL/GenBank/DDBJ whole genome shotgun (WGS) entry which is preliminary data.</text>
</comment>
<evidence type="ECO:0000259" key="3">
    <source>
        <dbReference type="Pfam" id="PF25137"/>
    </source>
</evidence>
<protein>
    <submittedName>
        <fullName evidence="4">Iron-containing alcohol dehydrogenase</fullName>
    </submittedName>
</protein>
<dbReference type="InterPro" id="IPR001670">
    <property type="entry name" value="ADH_Fe/GldA"/>
</dbReference>
<evidence type="ECO:0000259" key="2">
    <source>
        <dbReference type="Pfam" id="PF00465"/>
    </source>
</evidence>
<proteinExistence type="predicted"/>
<dbReference type="GO" id="GO:0005829">
    <property type="term" value="C:cytosol"/>
    <property type="evidence" value="ECO:0007669"/>
    <property type="project" value="TreeGrafter"/>
</dbReference>
<dbReference type="GO" id="GO:0008106">
    <property type="term" value="F:alcohol dehydrogenase (NADP+) activity"/>
    <property type="evidence" value="ECO:0007669"/>
    <property type="project" value="TreeGrafter"/>
</dbReference>
<sequence>MQNFNYYNPVKIYFGKGEEQKVGELADEYSKNKKALVLYSGDYYTKLGISDVIKEKFGDKGIEYVENGDIVPNPRIELIDKLVGIVKDKKIDFILAVGGGSVIDTAKAVSVGALYDGDTTWDFFTGKATPKASLPVGVFSTAASSGSEMSNDSIVNNVDHKLTLENNIILPKFAIMNPEYTLHFPLFQTGAGLSDMMTHMLERYFTTVRDVNLTDRMFEGAIQSLMVEAIKLRENPTDYQTRAEIMWTSIAAHNSFLECGREPGWGSHRVENELTAKFGITHGEGMSIVFPAWMKYTSQFLPDKFIQLGLRLFGFDRFEYTDQQIIDMTIKRFKEYFMGVGMHENLAALGIKEDKKLFKEIGLKATNNDKDTVGHYKPLNSDDVANIIEIAVNQTLN</sequence>
<dbReference type="AlphaFoldDB" id="A0A9E2KSW9"/>
<accession>A0A9E2KSW9</accession>
<dbReference type="Proteomes" id="UP000823844">
    <property type="component" value="Unassembled WGS sequence"/>
</dbReference>
<gene>
    <name evidence="4" type="ORF">H9806_07650</name>
</gene>
<dbReference type="SUPFAM" id="SSF56796">
    <property type="entry name" value="Dehydroquinate synthase-like"/>
    <property type="match status" value="1"/>
</dbReference>
<reference evidence="4" key="2">
    <citation type="submission" date="2021-04" db="EMBL/GenBank/DDBJ databases">
        <authorList>
            <person name="Gilroy R."/>
        </authorList>
    </citation>
    <scope>NUCLEOTIDE SEQUENCE</scope>
    <source>
        <strain evidence="4">F6-686</strain>
    </source>
</reference>